<keyword evidence="1" id="KW-0472">Membrane</keyword>
<name>A0A1G1Y2T7_9BACT</name>
<feature type="transmembrane region" description="Helical" evidence="1">
    <location>
        <begin position="53"/>
        <end position="78"/>
    </location>
</feature>
<protein>
    <recommendedName>
        <fullName evidence="4">Glycerophosphoryl diester phosphodiesterase membrane domain-containing protein</fullName>
    </recommendedName>
</protein>
<dbReference type="EMBL" id="MHIG01000029">
    <property type="protein sequence ID" value="OGY46649.1"/>
    <property type="molecule type" value="Genomic_DNA"/>
</dbReference>
<comment type="caution">
    <text evidence="2">The sequence shown here is derived from an EMBL/GenBank/DDBJ whole genome shotgun (WGS) entry which is preliminary data.</text>
</comment>
<evidence type="ECO:0000313" key="3">
    <source>
        <dbReference type="Proteomes" id="UP000178385"/>
    </source>
</evidence>
<sequence>MVTYRQLIRSAFQLASKHPGLWLFGIFVALLGSGGEIEILFQLGDFAYQQGALSGFVSGLVEGGLFSTAALQGLWLAISSRPVSLLIVSLLMLVIIGVGVLVVAATTISLGVLVGRIDQIARGKVLSIRDSFSYGVQAFWRVFALGVVARLVIWVVFFILGKLALAQFPGSVLAFFGVFIVIVLAAIATSFIIRFAVFEAVLSKKSLAESVRGSLDLFKQHWAVTIEITVLLFLVYWAVNVVLTILVTFIFSYAVELYRTIPIVLSLLSLLLLLVFVIGQVFLSVFHWAAWTLVFDLLKGKKALTSRTISGLKRVLPL</sequence>
<gene>
    <name evidence="2" type="ORF">A2840_00660</name>
</gene>
<evidence type="ECO:0008006" key="4">
    <source>
        <dbReference type="Google" id="ProtNLM"/>
    </source>
</evidence>
<evidence type="ECO:0000313" key="2">
    <source>
        <dbReference type="EMBL" id="OGY46649.1"/>
    </source>
</evidence>
<dbReference type="Proteomes" id="UP000178385">
    <property type="component" value="Unassembled WGS sequence"/>
</dbReference>
<dbReference type="AlphaFoldDB" id="A0A1G1Y2T7"/>
<feature type="transmembrane region" description="Helical" evidence="1">
    <location>
        <begin position="222"/>
        <end position="255"/>
    </location>
</feature>
<feature type="transmembrane region" description="Helical" evidence="1">
    <location>
        <begin position="20"/>
        <end position="41"/>
    </location>
</feature>
<keyword evidence="1" id="KW-1133">Transmembrane helix</keyword>
<reference evidence="2 3" key="1">
    <citation type="journal article" date="2016" name="Nat. Commun.">
        <title>Thousands of microbial genomes shed light on interconnected biogeochemical processes in an aquifer system.</title>
        <authorList>
            <person name="Anantharaman K."/>
            <person name="Brown C.T."/>
            <person name="Hug L.A."/>
            <person name="Sharon I."/>
            <person name="Castelle C.J."/>
            <person name="Probst A.J."/>
            <person name="Thomas B.C."/>
            <person name="Singh A."/>
            <person name="Wilkins M.J."/>
            <person name="Karaoz U."/>
            <person name="Brodie E.L."/>
            <person name="Williams K.H."/>
            <person name="Hubbard S.S."/>
            <person name="Banfield J.F."/>
        </authorList>
    </citation>
    <scope>NUCLEOTIDE SEQUENCE [LARGE SCALE GENOMIC DNA]</scope>
</reference>
<organism evidence="2 3">
    <name type="scientific">Candidatus Buchananbacteria bacterium RIFCSPHIGHO2_01_FULL_47_11b</name>
    <dbReference type="NCBI Taxonomy" id="1797537"/>
    <lineage>
        <taxon>Bacteria</taxon>
        <taxon>Candidatus Buchananiibacteriota</taxon>
    </lineage>
</organism>
<feature type="transmembrane region" description="Helical" evidence="1">
    <location>
        <begin position="261"/>
        <end position="294"/>
    </location>
</feature>
<proteinExistence type="predicted"/>
<feature type="transmembrane region" description="Helical" evidence="1">
    <location>
        <begin position="172"/>
        <end position="202"/>
    </location>
</feature>
<evidence type="ECO:0000256" key="1">
    <source>
        <dbReference type="SAM" id="Phobius"/>
    </source>
</evidence>
<accession>A0A1G1Y2T7</accession>
<keyword evidence="1" id="KW-0812">Transmembrane</keyword>
<feature type="transmembrane region" description="Helical" evidence="1">
    <location>
        <begin position="84"/>
        <end position="117"/>
    </location>
</feature>
<feature type="transmembrane region" description="Helical" evidence="1">
    <location>
        <begin position="138"/>
        <end position="160"/>
    </location>
</feature>